<gene>
    <name evidence="2" type="ORF">BCV71DRAFT_268942</name>
</gene>
<evidence type="ECO:0000313" key="3">
    <source>
        <dbReference type="Proteomes" id="UP000242381"/>
    </source>
</evidence>
<proteinExistence type="predicted"/>
<sequence>MAKVLKDMMYSLYRAAPSSIRQFTLVGYLLYDQQTNEQLELLLNEFASKIRTEEAERRRDDNSEPPSSILSEIEETPSADMRITIKRYARDIPFYNDGSWTRSEVINKSFVSYLKRYKVDAYSIISQRYKDADRLRLAARAATEIVEDLQCIKNHGGDQAAIDQIMEKRDASRST</sequence>
<organism evidence="2 3">
    <name type="scientific">Rhizopus microsporus</name>
    <dbReference type="NCBI Taxonomy" id="58291"/>
    <lineage>
        <taxon>Eukaryota</taxon>
        <taxon>Fungi</taxon>
        <taxon>Fungi incertae sedis</taxon>
        <taxon>Mucoromycota</taxon>
        <taxon>Mucoromycotina</taxon>
        <taxon>Mucoromycetes</taxon>
        <taxon>Mucorales</taxon>
        <taxon>Mucorineae</taxon>
        <taxon>Rhizopodaceae</taxon>
        <taxon>Rhizopus</taxon>
    </lineage>
</organism>
<dbReference type="VEuPathDB" id="FungiDB:BCV72DRAFT_259524"/>
<feature type="compositionally biased region" description="Basic and acidic residues" evidence="1">
    <location>
        <begin position="53"/>
        <end position="62"/>
    </location>
</feature>
<protein>
    <submittedName>
        <fullName evidence="2">Uncharacterized protein</fullName>
    </submittedName>
</protein>
<dbReference type="Proteomes" id="UP000242381">
    <property type="component" value="Unassembled WGS sequence"/>
</dbReference>
<dbReference type="EMBL" id="KV921613">
    <property type="protein sequence ID" value="ORE12731.1"/>
    <property type="molecule type" value="Genomic_DNA"/>
</dbReference>
<accession>A0A1X0RLD0</accession>
<evidence type="ECO:0000256" key="1">
    <source>
        <dbReference type="SAM" id="MobiDB-lite"/>
    </source>
</evidence>
<reference evidence="2 3" key="1">
    <citation type="journal article" date="2016" name="Proc. Natl. Acad. Sci. U.S.A.">
        <title>Lipid metabolic changes in an early divergent fungus govern the establishment of a mutualistic symbiosis with endobacteria.</title>
        <authorList>
            <person name="Lastovetsky O.A."/>
            <person name="Gaspar M.L."/>
            <person name="Mondo S.J."/>
            <person name="LaButti K.M."/>
            <person name="Sandor L."/>
            <person name="Grigoriev I.V."/>
            <person name="Henry S.A."/>
            <person name="Pawlowska T.E."/>
        </authorList>
    </citation>
    <scope>NUCLEOTIDE SEQUENCE [LARGE SCALE GENOMIC DNA]</scope>
    <source>
        <strain evidence="2 3">ATCC 11559</strain>
    </source>
</reference>
<feature type="region of interest" description="Disordered" evidence="1">
    <location>
        <begin position="53"/>
        <end position="73"/>
    </location>
</feature>
<dbReference type="AlphaFoldDB" id="A0A1X0RLD0"/>
<name>A0A1X0RLD0_RHIZD</name>
<evidence type="ECO:0000313" key="2">
    <source>
        <dbReference type="EMBL" id="ORE12731.1"/>
    </source>
</evidence>